<sequence>MKFAYTILYVEDVVKTIEFYEKAFGFQRKFIIPEKDYGELISGETTIAFASTALGESNFRNGFEKSSKSSKPFGVELVFTTENIEVDFQKAINAGAHEYESLKEKPWGQTVGYVRDMNGFLIEICTPIKAE</sequence>
<evidence type="ECO:0000313" key="2">
    <source>
        <dbReference type="EMBL" id="MBK6263525.1"/>
    </source>
</evidence>
<dbReference type="Proteomes" id="UP000611723">
    <property type="component" value="Unassembled WGS sequence"/>
</dbReference>
<dbReference type="PROSITE" id="PS51819">
    <property type="entry name" value="VOC"/>
    <property type="match status" value="1"/>
</dbReference>
<comment type="caution">
    <text evidence="2">The sequence shown here is derived from an EMBL/GenBank/DDBJ whole genome shotgun (WGS) entry which is preliminary data.</text>
</comment>
<dbReference type="AlphaFoldDB" id="A0A934WVA0"/>
<dbReference type="PANTHER" id="PTHR21366">
    <property type="entry name" value="GLYOXALASE FAMILY PROTEIN"/>
    <property type="match status" value="1"/>
</dbReference>
<dbReference type="InterPro" id="IPR050383">
    <property type="entry name" value="GlyoxalaseI/FosfomycinResist"/>
</dbReference>
<gene>
    <name evidence="2" type="ORF">JKA74_00645</name>
</gene>
<protein>
    <submittedName>
        <fullName evidence="2">VOC family protein</fullName>
    </submittedName>
</protein>
<keyword evidence="3" id="KW-1185">Reference proteome</keyword>
<dbReference type="PANTHER" id="PTHR21366:SF22">
    <property type="entry name" value="VOC DOMAIN-CONTAINING PROTEIN"/>
    <property type="match status" value="1"/>
</dbReference>
<dbReference type="Pfam" id="PF12681">
    <property type="entry name" value="Glyoxalase_2"/>
    <property type="match status" value="1"/>
</dbReference>
<accession>A0A934WVA0</accession>
<dbReference type="InterPro" id="IPR025870">
    <property type="entry name" value="Glyoxalase-like_dom"/>
</dbReference>
<evidence type="ECO:0000313" key="3">
    <source>
        <dbReference type="Proteomes" id="UP000611723"/>
    </source>
</evidence>
<dbReference type="SUPFAM" id="SSF54593">
    <property type="entry name" value="Glyoxalase/Bleomycin resistance protein/Dihydroxybiphenyl dioxygenase"/>
    <property type="match status" value="1"/>
</dbReference>
<organism evidence="2 3">
    <name type="scientific">Marivirga aurantiaca</name>
    <dbReference type="NCBI Taxonomy" id="2802615"/>
    <lineage>
        <taxon>Bacteria</taxon>
        <taxon>Pseudomonadati</taxon>
        <taxon>Bacteroidota</taxon>
        <taxon>Cytophagia</taxon>
        <taxon>Cytophagales</taxon>
        <taxon>Marivirgaceae</taxon>
        <taxon>Marivirga</taxon>
    </lineage>
</organism>
<dbReference type="InterPro" id="IPR029068">
    <property type="entry name" value="Glyas_Bleomycin-R_OHBP_Dase"/>
</dbReference>
<evidence type="ECO:0000259" key="1">
    <source>
        <dbReference type="PROSITE" id="PS51819"/>
    </source>
</evidence>
<dbReference type="InterPro" id="IPR037523">
    <property type="entry name" value="VOC_core"/>
</dbReference>
<dbReference type="RefSeq" id="WP_201429219.1">
    <property type="nucleotide sequence ID" value="NZ_JAEQBW010000001.1"/>
</dbReference>
<name>A0A934WVA0_9BACT</name>
<dbReference type="Gene3D" id="3.10.180.10">
    <property type="entry name" value="2,3-Dihydroxybiphenyl 1,2-Dioxygenase, domain 1"/>
    <property type="match status" value="1"/>
</dbReference>
<dbReference type="EMBL" id="JAEQBW010000001">
    <property type="protein sequence ID" value="MBK6263525.1"/>
    <property type="molecule type" value="Genomic_DNA"/>
</dbReference>
<feature type="domain" description="VOC" evidence="1">
    <location>
        <begin position="2"/>
        <end position="127"/>
    </location>
</feature>
<reference evidence="2" key="1">
    <citation type="submission" date="2021-01" db="EMBL/GenBank/DDBJ databases">
        <title>Marivirga aurantiaca sp. nov., isolated from intertidal surface sediments.</title>
        <authorList>
            <person name="Zhang M."/>
        </authorList>
    </citation>
    <scope>NUCLEOTIDE SEQUENCE</scope>
    <source>
        <strain evidence="2">S37H4</strain>
    </source>
</reference>
<proteinExistence type="predicted"/>